<proteinExistence type="predicted"/>
<comment type="caution">
    <text evidence="1">The sequence shown here is derived from an EMBL/GenBank/DDBJ whole genome shotgun (WGS) entry which is preliminary data.</text>
</comment>
<dbReference type="EMBL" id="QGLT01000004">
    <property type="protein sequence ID" value="PXY99857.1"/>
    <property type="molecule type" value="Genomic_DNA"/>
</dbReference>
<keyword evidence="2" id="KW-1185">Reference proteome</keyword>
<dbReference type="Proteomes" id="UP000247565">
    <property type="component" value="Unassembled WGS sequence"/>
</dbReference>
<name>A0A318MXN2_9PROT</name>
<reference evidence="1 2" key="1">
    <citation type="submission" date="2018-05" db="EMBL/GenBank/DDBJ databases">
        <title>Reference genomes for bee gut microbiota database.</title>
        <authorList>
            <person name="Ellegaard K.M."/>
        </authorList>
    </citation>
    <scope>NUCLEOTIDE SEQUENCE [LARGE SCALE GENOMIC DNA]</scope>
    <source>
        <strain evidence="1 2">ESL0284</strain>
    </source>
</reference>
<sequence>MAETVIVACKLPHGIILEVGKEKVELKGSMHLGRPQTPFYMASQIVGLTKVSRDFWEAWVKQHENFAPYQKGFIFAADKKKKVLDEAKEKETLMHGLEPIDSAKMPKSLEQVKAGQAI</sequence>
<dbReference type="RefSeq" id="WP_110439477.1">
    <property type="nucleotide sequence ID" value="NZ_CP046393.1"/>
</dbReference>
<protein>
    <submittedName>
        <fullName evidence="1">Uncharacterized protein</fullName>
    </submittedName>
</protein>
<accession>A0A318MXN2</accession>
<dbReference type="OrthoDB" id="6460161at2"/>
<evidence type="ECO:0000313" key="1">
    <source>
        <dbReference type="EMBL" id="PXY99857.1"/>
    </source>
</evidence>
<organism evidence="1 2">
    <name type="scientific">Commensalibacter melissae</name>
    <dbReference type="NCBI Taxonomy" id="2070537"/>
    <lineage>
        <taxon>Bacteria</taxon>
        <taxon>Pseudomonadati</taxon>
        <taxon>Pseudomonadota</taxon>
        <taxon>Alphaproteobacteria</taxon>
        <taxon>Acetobacterales</taxon>
        <taxon>Acetobacteraceae</taxon>
    </lineage>
</organism>
<dbReference type="AlphaFoldDB" id="A0A318MXN2"/>
<gene>
    <name evidence="1" type="ORF">DK869_07960</name>
</gene>
<evidence type="ECO:0000313" key="2">
    <source>
        <dbReference type="Proteomes" id="UP000247565"/>
    </source>
</evidence>